<proteinExistence type="predicted"/>
<sequence length="366" mass="39056">MAIVLACGACTLGLTPVSSAQEQPAVNDAIQALQPAGQIVRWQVPADNEAIVLRNRSDITIRSLKIEDDVSVILENCQNITIISCDLRSIRASGVENLRIYNSHIHNSPNNAVSLDDCHDVVIQGNRIENVASGVYAHKSTAVQVVGNLCFDVKGPMPRGQLVQFDKVTGEGNLIMGNIAVNRHGQSNPEDMINLFQSVGTPESPIRVEFNHLTGDPNVGSQDKSDSGSGIMLGDGGGQHQVCANNTLVNPGQVGIGVAGGGDIQVLGNTIVGDRSNVANVGLYTWNQYANAPAGDVLVADNRVNWLNAKGQSNPYWNGDGFTKVTQQNNAFGDARLSTDRFPEVADMTVPPVPHGQEPYYPFPVD</sequence>
<dbReference type="SMART" id="SM00710">
    <property type="entry name" value="PbH1"/>
    <property type="match status" value="3"/>
</dbReference>
<feature type="signal peptide" evidence="1">
    <location>
        <begin position="1"/>
        <end position="20"/>
    </location>
</feature>
<dbReference type="Gene3D" id="2.160.20.10">
    <property type="entry name" value="Single-stranded right-handed beta-helix, Pectin lyase-like"/>
    <property type="match status" value="1"/>
</dbReference>
<feature type="domain" description="C-CAP/cofactor C-like" evidence="2">
    <location>
        <begin position="35"/>
        <end position="167"/>
    </location>
</feature>
<name>A0A7X0LL57_9BACT</name>
<organism evidence="3 4">
    <name type="scientific">Algisphaera agarilytica</name>
    <dbReference type="NCBI Taxonomy" id="1385975"/>
    <lineage>
        <taxon>Bacteria</taxon>
        <taxon>Pseudomonadati</taxon>
        <taxon>Planctomycetota</taxon>
        <taxon>Phycisphaerae</taxon>
        <taxon>Phycisphaerales</taxon>
        <taxon>Phycisphaeraceae</taxon>
        <taxon>Algisphaera</taxon>
    </lineage>
</organism>
<dbReference type="EMBL" id="JACHGY010000001">
    <property type="protein sequence ID" value="MBB6430544.1"/>
    <property type="molecule type" value="Genomic_DNA"/>
</dbReference>
<dbReference type="AlphaFoldDB" id="A0A7X0LL57"/>
<evidence type="ECO:0000256" key="1">
    <source>
        <dbReference type="SAM" id="SignalP"/>
    </source>
</evidence>
<dbReference type="SUPFAM" id="SSF51126">
    <property type="entry name" value="Pectin lyase-like"/>
    <property type="match status" value="1"/>
</dbReference>
<dbReference type="InterPro" id="IPR006626">
    <property type="entry name" value="PbH1"/>
</dbReference>
<evidence type="ECO:0000259" key="2">
    <source>
        <dbReference type="PROSITE" id="PS51329"/>
    </source>
</evidence>
<accession>A0A7X0LL57</accession>
<gene>
    <name evidence="3" type="ORF">HNQ40_002350</name>
</gene>
<dbReference type="InterPro" id="IPR039448">
    <property type="entry name" value="Beta_helix"/>
</dbReference>
<feature type="chain" id="PRO_5030560650" evidence="1">
    <location>
        <begin position="21"/>
        <end position="366"/>
    </location>
</feature>
<keyword evidence="1" id="KW-0732">Signal</keyword>
<dbReference type="InterPro" id="IPR012334">
    <property type="entry name" value="Pectin_lyas_fold"/>
</dbReference>
<dbReference type="Pfam" id="PF13229">
    <property type="entry name" value="Beta_helix"/>
    <property type="match status" value="1"/>
</dbReference>
<evidence type="ECO:0000313" key="3">
    <source>
        <dbReference type="EMBL" id="MBB6430544.1"/>
    </source>
</evidence>
<dbReference type="Proteomes" id="UP000541810">
    <property type="component" value="Unassembled WGS sequence"/>
</dbReference>
<dbReference type="InterPro" id="IPR011050">
    <property type="entry name" value="Pectin_lyase_fold/virulence"/>
</dbReference>
<dbReference type="InterPro" id="IPR017901">
    <property type="entry name" value="C-CAP_CF_C-like"/>
</dbReference>
<keyword evidence="4" id="KW-1185">Reference proteome</keyword>
<evidence type="ECO:0000313" key="4">
    <source>
        <dbReference type="Proteomes" id="UP000541810"/>
    </source>
</evidence>
<dbReference type="RefSeq" id="WP_184678052.1">
    <property type="nucleotide sequence ID" value="NZ_JACHGY010000001.1"/>
</dbReference>
<comment type="caution">
    <text evidence="3">The sequence shown here is derived from an EMBL/GenBank/DDBJ whole genome shotgun (WGS) entry which is preliminary data.</text>
</comment>
<dbReference type="PROSITE" id="PS51329">
    <property type="entry name" value="C_CAP_COFACTOR_C"/>
    <property type="match status" value="1"/>
</dbReference>
<reference evidence="3 4" key="1">
    <citation type="submission" date="2020-08" db="EMBL/GenBank/DDBJ databases">
        <title>Genomic Encyclopedia of Type Strains, Phase IV (KMG-IV): sequencing the most valuable type-strain genomes for metagenomic binning, comparative biology and taxonomic classification.</title>
        <authorList>
            <person name="Goeker M."/>
        </authorList>
    </citation>
    <scope>NUCLEOTIDE SEQUENCE [LARGE SCALE GENOMIC DNA]</scope>
    <source>
        <strain evidence="3 4">DSM 103725</strain>
    </source>
</reference>
<protein>
    <submittedName>
        <fullName evidence="3">Nitrous oxidase accessory protein NosD</fullName>
    </submittedName>
</protein>